<dbReference type="GO" id="GO:0005886">
    <property type="term" value="C:plasma membrane"/>
    <property type="evidence" value="ECO:0007669"/>
    <property type="project" value="UniProtKB-SubCell"/>
</dbReference>
<evidence type="ECO:0000313" key="12">
    <source>
        <dbReference type="Proteomes" id="UP000824232"/>
    </source>
</evidence>
<name>A0A9D1DT36_9FIRM</name>
<evidence type="ECO:0000256" key="7">
    <source>
        <dbReference type="PIRSR" id="PIRSR600223-1"/>
    </source>
</evidence>
<comment type="subcellular location">
    <subcellularLocation>
        <location evidence="2">Cell membrane</location>
        <topology evidence="2">Single-pass type II membrane protein</topology>
    </subcellularLocation>
    <subcellularLocation>
        <location evidence="9">Membrane</location>
        <topology evidence="9">Single-pass type II membrane protein</topology>
    </subcellularLocation>
</comment>
<dbReference type="PROSITE" id="PS00501">
    <property type="entry name" value="SPASE_I_1"/>
    <property type="match status" value="1"/>
</dbReference>
<dbReference type="InterPro" id="IPR019758">
    <property type="entry name" value="Pept_S26A_signal_pept_1_CS"/>
</dbReference>
<dbReference type="Gene3D" id="2.10.109.10">
    <property type="entry name" value="Umud Fragment, subunit A"/>
    <property type="match status" value="1"/>
</dbReference>
<evidence type="ECO:0000256" key="2">
    <source>
        <dbReference type="ARBA" id="ARBA00004401"/>
    </source>
</evidence>
<evidence type="ECO:0000256" key="6">
    <source>
        <dbReference type="ARBA" id="ARBA00022801"/>
    </source>
</evidence>
<dbReference type="PANTHER" id="PTHR43390">
    <property type="entry name" value="SIGNAL PEPTIDASE I"/>
    <property type="match status" value="1"/>
</dbReference>
<gene>
    <name evidence="11" type="primary">lepB</name>
    <name evidence="11" type="ORF">IAB38_00005</name>
</gene>
<feature type="active site" evidence="7">
    <location>
        <position position="75"/>
    </location>
</feature>
<dbReference type="GO" id="GO:0006465">
    <property type="term" value="P:signal peptide processing"/>
    <property type="evidence" value="ECO:0007669"/>
    <property type="project" value="InterPro"/>
</dbReference>
<sequence>MKEKIKPFLPYIIIIVVVLFIKAFIVTPIKVNGESMHPTLEEGDIMILNKTAYYFNNPKRFDIVVVDMPDEYLIKRVIGLPGEHIEYKNNTLYVDGKKVKENFKHGKTEDFNIKELGSDTVPEDSYLVMGDNRENSLDSRELGFMKIDQLLGRTSLIILPFNRIGSAN</sequence>
<reference evidence="11" key="1">
    <citation type="submission" date="2020-10" db="EMBL/GenBank/DDBJ databases">
        <authorList>
            <person name="Gilroy R."/>
        </authorList>
    </citation>
    <scope>NUCLEOTIDE SEQUENCE</scope>
    <source>
        <strain evidence="11">CHK184-20233</strain>
    </source>
</reference>
<evidence type="ECO:0000259" key="10">
    <source>
        <dbReference type="Pfam" id="PF10502"/>
    </source>
</evidence>
<dbReference type="GO" id="GO:0009003">
    <property type="term" value="F:signal peptidase activity"/>
    <property type="evidence" value="ECO:0007669"/>
    <property type="project" value="UniProtKB-EC"/>
</dbReference>
<feature type="active site" evidence="7">
    <location>
        <position position="35"/>
    </location>
</feature>
<dbReference type="Pfam" id="PF10502">
    <property type="entry name" value="Peptidase_S26"/>
    <property type="match status" value="1"/>
</dbReference>
<organism evidence="11 12">
    <name type="scientific">Candidatus Onthousia excrementipullorum</name>
    <dbReference type="NCBI Taxonomy" id="2840884"/>
    <lineage>
        <taxon>Bacteria</taxon>
        <taxon>Bacillati</taxon>
        <taxon>Bacillota</taxon>
        <taxon>Bacilli</taxon>
        <taxon>Candidatus Onthousia</taxon>
    </lineage>
</organism>
<dbReference type="PROSITE" id="PS00760">
    <property type="entry name" value="SPASE_I_2"/>
    <property type="match status" value="1"/>
</dbReference>
<keyword evidence="8" id="KW-0472">Membrane</keyword>
<dbReference type="EMBL" id="DVHC01000001">
    <property type="protein sequence ID" value="HIR58411.1"/>
    <property type="molecule type" value="Genomic_DNA"/>
</dbReference>
<reference evidence="11" key="2">
    <citation type="journal article" date="2021" name="PeerJ">
        <title>Extensive microbial diversity within the chicken gut microbiome revealed by metagenomics and culture.</title>
        <authorList>
            <person name="Gilroy R."/>
            <person name="Ravi A."/>
            <person name="Getino M."/>
            <person name="Pursley I."/>
            <person name="Horton D.L."/>
            <person name="Alikhan N.F."/>
            <person name="Baker D."/>
            <person name="Gharbi K."/>
            <person name="Hall N."/>
            <person name="Watson M."/>
            <person name="Adriaenssens E.M."/>
            <person name="Foster-Nyarko E."/>
            <person name="Jarju S."/>
            <person name="Secka A."/>
            <person name="Antonio M."/>
            <person name="Oren A."/>
            <person name="Chaudhuri R.R."/>
            <person name="La Ragione R."/>
            <person name="Hildebrand F."/>
            <person name="Pallen M.J."/>
        </authorList>
    </citation>
    <scope>NUCLEOTIDE SEQUENCE</scope>
    <source>
        <strain evidence="11">CHK184-20233</strain>
    </source>
</reference>
<dbReference type="GO" id="GO:0004252">
    <property type="term" value="F:serine-type endopeptidase activity"/>
    <property type="evidence" value="ECO:0007669"/>
    <property type="project" value="InterPro"/>
</dbReference>
<dbReference type="CDD" id="cd06530">
    <property type="entry name" value="S26_SPase_I"/>
    <property type="match status" value="1"/>
</dbReference>
<keyword evidence="8" id="KW-0812">Transmembrane</keyword>
<dbReference type="EC" id="3.4.21.89" evidence="4 8"/>
<keyword evidence="5 8" id="KW-0645">Protease</keyword>
<keyword evidence="8" id="KW-1133">Transmembrane helix</keyword>
<dbReference type="PRINTS" id="PR00727">
    <property type="entry name" value="LEADERPTASE"/>
</dbReference>
<dbReference type="InterPro" id="IPR019533">
    <property type="entry name" value="Peptidase_S26"/>
</dbReference>
<feature type="domain" description="Peptidase S26" evidence="10">
    <location>
        <begin position="11"/>
        <end position="158"/>
    </location>
</feature>
<feature type="transmembrane region" description="Helical" evidence="8">
    <location>
        <begin position="7"/>
        <end position="26"/>
    </location>
</feature>
<dbReference type="InterPro" id="IPR019756">
    <property type="entry name" value="Pept_S26A_signal_pept_1_Ser-AS"/>
</dbReference>
<evidence type="ECO:0000256" key="9">
    <source>
        <dbReference type="RuleBase" id="RU362042"/>
    </source>
</evidence>
<evidence type="ECO:0000256" key="8">
    <source>
        <dbReference type="RuleBase" id="RU003993"/>
    </source>
</evidence>
<dbReference type="PROSITE" id="PS00761">
    <property type="entry name" value="SPASE_I_3"/>
    <property type="match status" value="1"/>
</dbReference>
<protein>
    <recommendedName>
        <fullName evidence="4 8">Signal peptidase I</fullName>
        <ecNumber evidence="4 8">3.4.21.89</ecNumber>
    </recommendedName>
</protein>
<evidence type="ECO:0000256" key="4">
    <source>
        <dbReference type="ARBA" id="ARBA00013208"/>
    </source>
</evidence>
<dbReference type="NCBIfam" id="TIGR02227">
    <property type="entry name" value="sigpep_I_bact"/>
    <property type="match status" value="1"/>
</dbReference>
<evidence type="ECO:0000256" key="1">
    <source>
        <dbReference type="ARBA" id="ARBA00000677"/>
    </source>
</evidence>
<dbReference type="InterPro" id="IPR000223">
    <property type="entry name" value="Pept_S26A_signal_pept_1"/>
</dbReference>
<proteinExistence type="inferred from homology"/>
<evidence type="ECO:0000256" key="3">
    <source>
        <dbReference type="ARBA" id="ARBA00009370"/>
    </source>
</evidence>
<dbReference type="InterPro" id="IPR019757">
    <property type="entry name" value="Pept_S26A_signal_pept_1_Lys-AS"/>
</dbReference>
<comment type="catalytic activity">
    <reaction evidence="1 8">
        <text>Cleavage of hydrophobic, N-terminal signal or leader sequences from secreted and periplasmic proteins.</text>
        <dbReference type="EC" id="3.4.21.89"/>
    </reaction>
</comment>
<dbReference type="AlphaFoldDB" id="A0A9D1DT36"/>
<dbReference type="InterPro" id="IPR036286">
    <property type="entry name" value="LexA/Signal_pep-like_sf"/>
</dbReference>
<keyword evidence="6 8" id="KW-0378">Hydrolase</keyword>
<evidence type="ECO:0000313" key="11">
    <source>
        <dbReference type="EMBL" id="HIR58411.1"/>
    </source>
</evidence>
<comment type="similarity">
    <text evidence="3 9">Belongs to the peptidase S26 family.</text>
</comment>
<comment type="caution">
    <text evidence="11">The sequence shown here is derived from an EMBL/GenBank/DDBJ whole genome shotgun (WGS) entry which is preliminary data.</text>
</comment>
<dbReference type="SUPFAM" id="SSF51306">
    <property type="entry name" value="LexA/Signal peptidase"/>
    <property type="match status" value="1"/>
</dbReference>
<dbReference type="PANTHER" id="PTHR43390:SF1">
    <property type="entry name" value="CHLOROPLAST PROCESSING PEPTIDASE"/>
    <property type="match status" value="1"/>
</dbReference>
<dbReference type="Proteomes" id="UP000824232">
    <property type="component" value="Unassembled WGS sequence"/>
</dbReference>
<accession>A0A9D1DT36</accession>
<evidence type="ECO:0000256" key="5">
    <source>
        <dbReference type="ARBA" id="ARBA00022670"/>
    </source>
</evidence>